<feature type="region of interest" description="Disordered" evidence="6">
    <location>
        <begin position="318"/>
        <end position="449"/>
    </location>
</feature>
<evidence type="ECO:0000313" key="9">
    <source>
        <dbReference type="Proteomes" id="UP000521943"/>
    </source>
</evidence>
<dbReference type="InterPro" id="IPR038491">
    <property type="entry name" value="Velvet_dom_sf"/>
</dbReference>
<feature type="compositionally biased region" description="Pro residues" evidence="6">
    <location>
        <begin position="269"/>
        <end position="278"/>
    </location>
</feature>
<keyword evidence="3" id="KW-0805">Transcription regulation</keyword>
<dbReference type="InterPro" id="IPR037525">
    <property type="entry name" value="Velvet_dom"/>
</dbReference>
<dbReference type="PANTHER" id="PTHR33572:SF18">
    <property type="entry name" value="SPORE DEVELOPMENT REGULATOR VOSA"/>
    <property type="match status" value="1"/>
</dbReference>
<dbReference type="PROSITE" id="PS51821">
    <property type="entry name" value="VELVET"/>
    <property type="match status" value="1"/>
</dbReference>
<feature type="compositionally biased region" description="Polar residues" evidence="6">
    <location>
        <begin position="568"/>
        <end position="580"/>
    </location>
</feature>
<evidence type="ECO:0000256" key="4">
    <source>
        <dbReference type="ARBA" id="ARBA00023163"/>
    </source>
</evidence>
<dbReference type="OrthoDB" id="5599552at2759"/>
<feature type="region of interest" description="Disordered" evidence="6">
    <location>
        <begin position="641"/>
        <end position="661"/>
    </location>
</feature>
<comment type="subcellular location">
    <subcellularLocation>
        <location evidence="1">Nucleus</location>
    </subcellularLocation>
</comment>
<name>A0A8H6HNQ4_9AGAR</name>
<keyword evidence="4" id="KW-0804">Transcription</keyword>
<evidence type="ECO:0000256" key="5">
    <source>
        <dbReference type="ARBA" id="ARBA00023242"/>
    </source>
</evidence>
<feature type="compositionally biased region" description="Low complexity" evidence="6">
    <location>
        <begin position="356"/>
        <end position="367"/>
    </location>
</feature>
<keyword evidence="5" id="KW-0539">Nucleus</keyword>
<accession>A0A8H6HNQ4</accession>
<sequence>MQNGLTRDAALADRRPIDPPPIVQLRVIDPSQGERRRRGSTNGSPPGSPTPSSSSRQQDDSDNSYAQSFLQNPYYFMFASLAKPDDDTELHWLKDGRTRCTTGSVVSSLYHLKDPQNNNEDAGFFVFPDLSVRTEGSYRLKLSLFEVVGNNVRHCKSIFSAPFYVYTAKKFPGMEESTPLSCSLADQGIKIRIRKDIRVRKRPNQGADFSVPLSMDDDEEDDHERSTRQLKRSRTDDGMGPGSSAMGAVPQTPQSQQPWPPVTIADPALGPPIPPPPGAATSTTLTTGADGPQQGTMTLGAPMAMGAYDSRGVYVYDQQQPQQPQPVPQQPPQQYRDPNQPQPQQAAAPPPPPQQHQPQQPYGMPHHAAPPPPPPQGYHYPQPAWGAPPQPQPVYDGGYYQQHAPPVQHPHYPPHPNAYAQPPPPPRLEGTSTPRRCTSSSRWRRCRRSMGTTSSRLFIISRCIPRPRLSRRQGHLRSSSNNSSSMVCLPRISSSRRRRRLSITRLYLRLYPLHLLSRRRARTRPLRSRRPSRSPNNNPNSNSNNNNPRPRRRATTTPTAPPQAHPNHVSTLRTHNTLNNRPHRPRPTAGTRPRPRRTRTRICSGRMRPSRRRPRRARMGMPMRRLRRRVCLRIGLGLGSSSSRGGGAIRMASSSSSSRWGLRPRSRFLRGCRCSRSNLSRVKDCSRCRDSKDRGSRGRGRDSSRFRRCSRRLCLRVGVVVVV</sequence>
<evidence type="ECO:0000259" key="7">
    <source>
        <dbReference type="PROSITE" id="PS51821"/>
    </source>
</evidence>
<feature type="compositionally biased region" description="Low complexity" evidence="6">
    <location>
        <begin position="279"/>
        <end position="292"/>
    </location>
</feature>
<dbReference type="Gene3D" id="2.60.40.3960">
    <property type="entry name" value="Velvet domain"/>
    <property type="match status" value="1"/>
</dbReference>
<feature type="domain" description="Velvet" evidence="7">
    <location>
        <begin position="1"/>
        <end position="194"/>
    </location>
</feature>
<feature type="compositionally biased region" description="Basic and acidic residues" evidence="6">
    <location>
        <begin position="223"/>
        <end position="237"/>
    </location>
</feature>
<keyword evidence="2" id="KW-0749">Sporulation</keyword>
<evidence type="ECO:0000256" key="3">
    <source>
        <dbReference type="ARBA" id="ARBA00023015"/>
    </source>
</evidence>
<feature type="region of interest" description="Disordered" evidence="6">
    <location>
        <begin position="203"/>
        <end position="300"/>
    </location>
</feature>
<dbReference type="Pfam" id="PF11754">
    <property type="entry name" value="Velvet"/>
    <property type="match status" value="1"/>
</dbReference>
<organism evidence="8 9">
    <name type="scientific">Ephemerocybe angulata</name>
    <dbReference type="NCBI Taxonomy" id="980116"/>
    <lineage>
        <taxon>Eukaryota</taxon>
        <taxon>Fungi</taxon>
        <taxon>Dikarya</taxon>
        <taxon>Basidiomycota</taxon>
        <taxon>Agaricomycotina</taxon>
        <taxon>Agaricomycetes</taxon>
        <taxon>Agaricomycetidae</taxon>
        <taxon>Agaricales</taxon>
        <taxon>Agaricineae</taxon>
        <taxon>Psathyrellaceae</taxon>
        <taxon>Ephemerocybe</taxon>
    </lineage>
</organism>
<dbReference type="EMBL" id="JACGCI010000057">
    <property type="protein sequence ID" value="KAF6750403.1"/>
    <property type="molecule type" value="Genomic_DNA"/>
</dbReference>
<feature type="compositionally biased region" description="Low complexity" evidence="6">
    <location>
        <begin position="40"/>
        <end position="56"/>
    </location>
</feature>
<feature type="compositionally biased region" description="Pro residues" evidence="6">
    <location>
        <begin position="407"/>
        <end position="427"/>
    </location>
</feature>
<evidence type="ECO:0000256" key="2">
    <source>
        <dbReference type="ARBA" id="ARBA00022969"/>
    </source>
</evidence>
<dbReference type="PANTHER" id="PTHR33572">
    <property type="entry name" value="SPORE DEVELOPMENT REGULATOR VOSA"/>
    <property type="match status" value="1"/>
</dbReference>
<gene>
    <name evidence="8" type="ORF">DFP72DRAFT_514297</name>
</gene>
<feature type="region of interest" description="Disordered" evidence="6">
    <location>
        <begin position="521"/>
        <end position="616"/>
    </location>
</feature>
<evidence type="ECO:0000313" key="8">
    <source>
        <dbReference type="EMBL" id="KAF6750403.1"/>
    </source>
</evidence>
<feature type="region of interest" description="Disordered" evidence="6">
    <location>
        <begin position="1"/>
        <end position="64"/>
    </location>
</feature>
<dbReference type="AlphaFoldDB" id="A0A8H6HNQ4"/>
<comment type="caution">
    <text evidence="8">The sequence shown here is derived from an EMBL/GenBank/DDBJ whole genome shotgun (WGS) entry which is preliminary data.</text>
</comment>
<dbReference type="Proteomes" id="UP000521943">
    <property type="component" value="Unassembled WGS sequence"/>
</dbReference>
<evidence type="ECO:0000256" key="6">
    <source>
        <dbReference type="SAM" id="MobiDB-lite"/>
    </source>
</evidence>
<feature type="compositionally biased region" description="Basic residues" evidence="6">
    <location>
        <begin position="521"/>
        <end position="532"/>
    </location>
</feature>
<keyword evidence="9" id="KW-1185">Reference proteome</keyword>
<feature type="compositionally biased region" description="Low complexity" evidence="6">
    <location>
        <begin position="332"/>
        <end position="347"/>
    </location>
</feature>
<feature type="region of interest" description="Disordered" evidence="6">
    <location>
        <begin position="469"/>
        <end position="496"/>
    </location>
</feature>
<dbReference type="GO" id="GO:0005634">
    <property type="term" value="C:nucleus"/>
    <property type="evidence" value="ECO:0007669"/>
    <property type="project" value="UniProtKB-SubCell"/>
</dbReference>
<dbReference type="InterPro" id="IPR021740">
    <property type="entry name" value="Velvet"/>
</dbReference>
<feature type="compositionally biased region" description="Low complexity" evidence="6">
    <location>
        <begin position="533"/>
        <end position="548"/>
    </location>
</feature>
<protein>
    <submittedName>
        <fullName evidence="8">Velvet factor-domain-containing protein</fullName>
    </submittedName>
</protein>
<proteinExistence type="predicted"/>
<reference evidence="8 9" key="1">
    <citation type="submission" date="2020-07" db="EMBL/GenBank/DDBJ databases">
        <title>Comparative genomics of pyrophilous fungi reveals a link between fire events and developmental genes.</title>
        <authorList>
            <consortium name="DOE Joint Genome Institute"/>
            <person name="Steindorff A.S."/>
            <person name="Carver A."/>
            <person name="Calhoun S."/>
            <person name="Stillman K."/>
            <person name="Liu H."/>
            <person name="Lipzen A."/>
            <person name="Pangilinan J."/>
            <person name="Labutti K."/>
            <person name="Bruns T.D."/>
            <person name="Grigoriev I.V."/>
        </authorList>
    </citation>
    <scope>NUCLEOTIDE SEQUENCE [LARGE SCALE GENOMIC DNA]</scope>
    <source>
        <strain evidence="8 9">CBS 144469</strain>
    </source>
</reference>
<dbReference type="GO" id="GO:0030435">
    <property type="term" value="P:sporulation resulting in formation of a cellular spore"/>
    <property type="evidence" value="ECO:0007669"/>
    <property type="project" value="UniProtKB-KW"/>
</dbReference>
<feature type="compositionally biased region" description="Low complexity" evidence="6">
    <location>
        <begin position="431"/>
        <end position="441"/>
    </location>
</feature>
<evidence type="ECO:0000256" key="1">
    <source>
        <dbReference type="ARBA" id="ARBA00004123"/>
    </source>
</evidence>